<protein>
    <submittedName>
        <fullName evidence="9">CSON002889 protein</fullName>
    </submittedName>
</protein>
<sequence length="241" mass="28684">MHATAFYCLRKCVIFNFQHLEVLNTRLDNRVDGMVEMGLLPEIRKFYDEFIQLNHCLDYTKGVLQTIGFKEFIPYLEKYSKDEDQRIIEFLKSLNGNQNDFPDSLKLLNSCLDELKLVTRRYSKKQVKWIKNRFLVNLSRQIPPIYSLDTSQPQNWNEIVKNPAETILNAYINDEPMNFKPLEKIKDPRQEMSEDTSHFCEICERLFIGDFQYQLHIKGNKHKKVLASKRKKEKKNLVKNE</sequence>
<dbReference type="InterPro" id="IPR027417">
    <property type="entry name" value="P-loop_NTPase"/>
</dbReference>
<comment type="similarity">
    <text evidence="1">Belongs to the IPP transferase family.</text>
</comment>
<evidence type="ECO:0000256" key="3">
    <source>
        <dbReference type="ARBA" id="ARBA00022723"/>
    </source>
</evidence>
<dbReference type="InterPro" id="IPR036236">
    <property type="entry name" value="Znf_C2H2_sf"/>
</dbReference>
<keyword evidence="5" id="KW-0863">Zinc-finger</keyword>
<keyword evidence="3" id="KW-0479">Metal-binding</keyword>
<dbReference type="PANTHER" id="PTHR11088:SF89">
    <property type="entry name" value="TRNA DIMETHYLALLYLTRANSFERASE"/>
    <property type="match status" value="1"/>
</dbReference>
<dbReference type="InterPro" id="IPR022755">
    <property type="entry name" value="Znf_C2H2_jaz"/>
</dbReference>
<name>A0A336L1N0_CULSO</name>
<dbReference type="EMBL" id="UFQS01001496">
    <property type="protein sequence ID" value="SSX11242.1"/>
    <property type="molecule type" value="Genomic_DNA"/>
</dbReference>
<dbReference type="Gene3D" id="3.30.160.60">
    <property type="entry name" value="Classic Zinc Finger"/>
    <property type="match status" value="1"/>
</dbReference>
<dbReference type="EMBL" id="UFQT01001496">
    <property type="protein sequence ID" value="SSX30811.1"/>
    <property type="molecule type" value="Genomic_DNA"/>
</dbReference>
<dbReference type="GO" id="GO:0006400">
    <property type="term" value="P:tRNA modification"/>
    <property type="evidence" value="ECO:0007669"/>
    <property type="project" value="TreeGrafter"/>
</dbReference>
<dbReference type="AlphaFoldDB" id="A0A336L1N0"/>
<keyword evidence="6" id="KW-0862">Zinc</keyword>
<proteinExistence type="inferred from homology"/>
<evidence type="ECO:0000256" key="7">
    <source>
        <dbReference type="ARBA" id="ARBA00022840"/>
    </source>
</evidence>
<dbReference type="Pfam" id="PF01715">
    <property type="entry name" value="IPPT"/>
    <property type="match status" value="1"/>
</dbReference>
<organism evidence="9">
    <name type="scientific">Culicoides sonorensis</name>
    <name type="common">Biting midge</name>
    <dbReference type="NCBI Taxonomy" id="179676"/>
    <lineage>
        <taxon>Eukaryota</taxon>
        <taxon>Metazoa</taxon>
        <taxon>Ecdysozoa</taxon>
        <taxon>Arthropoda</taxon>
        <taxon>Hexapoda</taxon>
        <taxon>Insecta</taxon>
        <taxon>Pterygota</taxon>
        <taxon>Neoptera</taxon>
        <taxon>Endopterygota</taxon>
        <taxon>Diptera</taxon>
        <taxon>Nematocera</taxon>
        <taxon>Chironomoidea</taxon>
        <taxon>Ceratopogonidae</taxon>
        <taxon>Ceratopogoninae</taxon>
        <taxon>Culicoides</taxon>
        <taxon>Monoculicoides</taxon>
    </lineage>
</organism>
<evidence type="ECO:0000313" key="10">
    <source>
        <dbReference type="EMBL" id="SSX30811.1"/>
    </source>
</evidence>
<dbReference type="VEuPathDB" id="VectorBase:CSON002889"/>
<dbReference type="GO" id="GO:0052381">
    <property type="term" value="F:tRNA dimethylallyltransferase activity"/>
    <property type="evidence" value="ECO:0007669"/>
    <property type="project" value="TreeGrafter"/>
</dbReference>
<dbReference type="Gene3D" id="3.40.50.300">
    <property type="entry name" value="P-loop containing nucleotide triphosphate hydrolases"/>
    <property type="match status" value="1"/>
</dbReference>
<feature type="domain" description="C2H2-type" evidence="8">
    <location>
        <begin position="200"/>
        <end position="222"/>
    </location>
</feature>
<evidence type="ECO:0000259" key="8">
    <source>
        <dbReference type="PROSITE" id="PS00028"/>
    </source>
</evidence>
<accession>A0A336L1N0</accession>
<keyword evidence="4" id="KW-0547">Nucleotide-binding</keyword>
<keyword evidence="2" id="KW-0808">Transferase</keyword>
<dbReference type="OMA" id="HISSAKP"/>
<reference evidence="9" key="1">
    <citation type="submission" date="2018-04" db="EMBL/GenBank/DDBJ databases">
        <authorList>
            <person name="Go L.Y."/>
            <person name="Mitchell J.A."/>
        </authorList>
    </citation>
    <scope>NUCLEOTIDE SEQUENCE</scope>
    <source>
        <tissue evidence="9">Whole organism</tissue>
    </source>
</reference>
<dbReference type="Pfam" id="PF12171">
    <property type="entry name" value="zf-C2H2_jaz"/>
    <property type="match status" value="1"/>
</dbReference>
<dbReference type="InterPro" id="IPR003604">
    <property type="entry name" value="Matrin/U1-like-C_Znf_C2H2"/>
</dbReference>
<evidence type="ECO:0000256" key="2">
    <source>
        <dbReference type="ARBA" id="ARBA00022679"/>
    </source>
</evidence>
<dbReference type="GO" id="GO:0005739">
    <property type="term" value="C:mitochondrion"/>
    <property type="evidence" value="ECO:0007669"/>
    <property type="project" value="TreeGrafter"/>
</dbReference>
<dbReference type="GO" id="GO:0008270">
    <property type="term" value="F:zinc ion binding"/>
    <property type="evidence" value="ECO:0007669"/>
    <property type="project" value="UniProtKB-KW"/>
</dbReference>
<dbReference type="PROSITE" id="PS00028">
    <property type="entry name" value="ZINC_FINGER_C2H2_1"/>
    <property type="match status" value="1"/>
</dbReference>
<evidence type="ECO:0000256" key="5">
    <source>
        <dbReference type="ARBA" id="ARBA00022771"/>
    </source>
</evidence>
<evidence type="ECO:0000313" key="9">
    <source>
        <dbReference type="EMBL" id="SSX11242.1"/>
    </source>
</evidence>
<gene>
    <name evidence="9" type="primary">CSON002889</name>
</gene>
<evidence type="ECO:0000256" key="6">
    <source>
        <dbReference type="ARBA" id="ARBA00022833"/>
    </source>
</evidence>
<dbReference type="GO" id="GO:0003676">
    <property type="term" value="F:nucleic acid binding"/>
    <property type="evidence" value="ECO:0007669"/>
    <property type="project" value="InterPro"/>
</dbReference>
<evidence type="ECO:0000256" key="1">
    <source>
        <dbReference type="ARBA" id="ARBA00005842"/>
    </source>
</evidence>
<keyword evidence="7" id="KW-0067">ATP-binding</keyword>
<reference evidence="10" key="2">
    <citation type="submission" date="2018-07" db="EMBL/GenBank/DDBJ databases">
        <authorList>
            <person name="Quirk P.G."/>
            <person name="Krulwich T.A."/>
        </authorList>
    </citation>
    <scope>NUCLEOTIDE SEQUENCE</scope>
</reference>
<dbReference type="GO" id="GO:0005524">
    <property type="term" value="F:ATP binding"/>
    <property type="evidence" value="ECO:0007669"/>
    <property type="project" value="UniProtKB-KW"/>
</dbReference>
<evidence type="ECO:0000256" key="4">
    <source>
        <dbReference type="ARBA" id="ARBA00022741"/>
    </source>
</evidence>
<dbReference type="PANTHER" id="PTHR11088">
    <property type="entry name" value="TRNA DIMETHYLALLYLTRANSFERASE"/>
    <property type="match status" value="1"/>
</dbReference>
<dbReference type="InterPro" id="IPR013087">
    <property type="entry name" value="Znf_C2H2_type"/>
</dbReference>
<dbReference type="SMART" id="SM00451">
    <property type="entry name" value="ZnF_U1"/>
    <property type="match status" value="1"/>
</dbReference>
<dbReference type="InterPro" id="IPR039657">
    <property type="entry name" value="Dimethylallyltransferase"/>
</dbReference>
<dbReference type="SUPFAM" id="SSF57667">
    <property type="entry name" value="beta-beta-alpha zinc fingers"/>
    <property type="match status" value="1"/>
</dbReference>